<feature type="transmembrane region" description="Helical" evidence="1">
    <location>
        <begin position="6"/>
        <end position="24"/>
    </location>
</feature>
<name>A0A542CXU3_SERFO</name>
<organism evidence="2">
    <name type="scientific">Serratia fonticola</name>
    <dbReference type="NCBI Taxonomy" id="47917"/>
    <lineage>
        <taxon>Bacteria</taxon>
        <taxon>Pseudomonadati</taxon>
        <taxon>Pseudomonadota</taxon>
        <taxon>Gammaproteobacteria</taxon>
        <taxon>Enterobacterales</taxon>
        <taxon>Yersiniaceae</taxon>
        <taxon>Serratia</taxon>
    </lineage>
</organism>
<keyword evidence="1" id="KW-0812">Transmembrane</keyword>
<gene>
    <name evidence="2" type="ORF">FHU10_2685</name>
</gene>
<sequence>MITLYILLSLMVMILNFVYLKKLLLSEGLYAHVYAILISVAPALFHFYVLNFREIPFFDIDISENEPMIYLSLAFGYLTGLPYMIARRMYR</sequence>
<protein>
    <submittedName>
        <fullName evidence="2">Uncharacterized protein</fullName>
    </submittedName>
</protein>
<accession>A0A542CXU3</accession>
<dbReference type="EMBL" id="VISQ01000001">
    <property type="protein sequence ID" value="TVZ70133.1"/>
    <property type="molecule type" value="Genomic_DNA"/>
</dbReference>
<feature type="transmembrane region" description="Helical" evidence="1">
    <location>
        <begin position="69"/>
        <end position="86"/>
    </location>
</feature>
<reference evidence="2" key="2">
    <citation type="submission" date="2019-08" db="EMBL/GenBank/DDBJ databases">
        <title>Investigation of anaerobic lignin degradation for improved lignocellulosic biofuels.</title>
        <authorList>
            <person name="Deangelis K.PhD."/>
        </authorList>
    </citation>
    <scope>NUCLEOTIDE SEQUENCE [LARGE SCALE GENOMIC DNA]</scope>
    <source>
        <strain evidence="2">128R</strain>
    </source>
</reference>
<keyword evidence="1" id="KW-0472">Membrane</keyword>
<reference evidence="2" key="1">
    <citation type="submission" date="2019-06" db="EMBL/GenBank/DDBJ databases">
        <authorList>
            <person name="Deangelis K."/>
            <person name="Huntemann M."/>
            <person name="Clum A."/>
            <person name="Pillay M."/>
            <person name="Palaniappan K."/>
            <person name="Varghese N."/>
            <person name="Mikhailova N."/>
            <person name="Stamatis D."/>
            <person name="Reddy T."/>
            <person name="Daum C."/>
            <person name="Shapiro N."/>
            <person name="Ivanova N."/>
            <person name="Kyrpides N."/>
            <person name="Woyke T."/>
        </authorList>
    </citation>
    <scope>NUCLEOTIDE SEQUENCE [LARGE SCALE GENOMIC DNA]</scope>
    <source>
        <strain evidence="2">128R</strain>
    </source>
</reference>
<keyword evidence="1" id="KW-1133">Transmembrane helix</keyword>
<evidence type="ECO:0000256" key="1">
    <source>
        <dbReference type="SAM" id="Phobius"/>
    </source>
</evidence>
<proteinExistence type="predicted"/>
<evidence type="ECO:0000313" key="2">
    <source>
        <dbReference type="EMBL" id="TVZ70133.1"/>
    </source>
</evidence>
<dbReference type="AlphaFoldDB" id="A0A542CXU3"/>
<comment type="caution">
    <text evidence="2">The sequence shown here is derived from an EMBL/GenBank/DDBJ whole genome shotgun (WGS) entry which is preliminary data.</text>
</comment>
<feature type="transmembrane region" description="Helical" evidence="1">
    <location>
        <begin position="31"/>
        <end position="49"/>
    </location>
</feature>